<evidence type="ECO:0000313" key="1">
    <source>
        <dbReference type="EMBL" id="TBU27648.1"/>
    </source>
</evidence>
<dbReference type="EMBL" id="ML143430">
    <property type="protein sequence ID" value="TBU27648.1"/>
    <property type="molecule type" value="Genomic_DNA"/>
</dbReference>
<gene>
    <name evidence="1" type="ORF">BD311DRAFT_760139</name>
</gene>
<sequence length="66" mass="7092">MPVQRQVRFNLRGQSANAGRAGECGATQQCCSLSDGVFAVDDSKNDQMPDVLEHGHAASVSVCRVW</sequence>
<reference evidence="1" key="1">
    <citation type="submission" date="2019-01" db="EMBL/GenBank/DDBJ databases">
        <title>Draft genome sequences of three monokaryotic isolates of the white-rot basidiomycete fungus Dichomitus squalens.</title>
        <authorList>
            <consortium name="DOE Joint Genome Institute"/>
            <person name="Lopez S.C."/>
            <person name="Andreopoulos B."/>
            <person name="Pangilinan J."/>
            <person name="Lipzen A."/>
            <person name="Riley R."/>
            <person name="Ahrendt S."/>
            <person name="Ng V."/>
            <person name="Barry K."/>
            <person name="Daum C."/>
            <person name="Grigoriev I.V."/>
            <person name="Hilden K.S."/>
            <person name="Makela M.R."/>
            <person name="de Vries R.P."/>
        </authorList>
    </citation>
    <scope>NUCLEOTIDE SEQUENCE [LARGE SCALE GENOMIC DNA]</scope>
    <source>
        <strain evidence="1">OM18370.1</strain>
    </source>
</reference>
<organism evidence="1">
    <name type="scientific">Dichomitus squalens</name>
    <dbReference type="NCBI Taxonomy" id="114155"/>
    <lineage>
        <taxon>Eukaryota</taxon>
        <taxon>Fungi</taxon>
        <taxon>Dikarya</taxon>
        <taxon>Basidiomycota</taxon>
        <taxon>Agaricomycotina</taxon>
        <taxon>Agaricomycetes</taxon>
        <taxon>Polyporales</taxon>
        <taxon>Polyporaceae</taxon>
        <taxon>Dichomitus</taxon>
    </lineage>
</organism>
<protein>
    <submittedName>
        <fullName evidence="1">Uncharacterized protein</fullName>
    </submittedName>
</protein>
<dbReference type="Proteomes" id="UP000292957">
    <property type="component" value="Unassembled WGS sequence"/>
</dbReference>
<dbReference type="AlphaFoldDB" id="A0A4Q9MLF8"/>
<name>A0A4Q9MLF8_9APHY</name>
<accession>A0A4Q9MLF8</accession>
<proteinExistence type="predicted"/>